<feature type="domain" description="DUF112" evidence="2">
    <location>
        <begin position="5"/>
        <end position="429"/>
    </location>
</feature>
<accession>A0A381X923</accession>
<feature type="transmembrane region" description="Helical" evidence="1">
    <location>
        <begin position="241"/>
        <end position="264"/>
    </location>
</feature>
<sequence length="476" mass="52355">MFELLMWTVLGSLYGLFIGIIPVSGPTKALIMLFSVVNHFSHIPYEFVAFSMAAVVACTIGDSFSGVYIGIPGSNSSAATMVDGFPLTKAGQSSYAISLALTTSGIQGIIWFVPFLIVLPLYEYILQYMKVPEMWVIILFSFLSVSLLSSNKPLKGILAVIIGVGLGSIGSDVTGNPRFTFGMEYYLYDGIGIAVLASGLFCIPELYTLCKFDMKSVKENSDFKQIKKGIIDAIRLWKHGFVGGLIGFFYGLLPGYGGGGSEWISYSIATKMKRVFSTPFGKGAPEGIVAPEGVNNAGKAGALIPTILIGIPGATWAMIAMGLWEYIGFPMGDLYILEDKNFINSIIIGYLVGTISVTIFGLLLAGPISKIFRINKYFFIAFVALVTWWAIISSNFYEFILEDSIFFIVFSFCGFILKHFKISRPAVLLGFILSERLEQFSYQLIDLYSFQEIIIRPFVIIIMLLSILMVIFSKKV</sequence>
<evidence type="ECO:0000256" key="1">
    <source>
        <dbReference type="SAM" id="Phobius"/>
    </source>
</evidence>
<evidence type="ECO:0000259" key="2">
    <source>
        <dbReference type="Pfam" id="PF01970"/>
    </source>
</evidence>
<feature type="transmembrane region" description="Helical" evidence="1">
    <location>
        <begin position="47"/>
        <end position="71"/>
    </location>
</feature>
<keyword evidence="1" id="KW-0472">Membrane</keyword>
<keyword evidence="1" id="KW-1133">Transmembrane helix</keyword>
<dbReference type="EMBL" id="UINC01014307">
    <property type="protein sequence ID" value="SVA61120.1"/>
    <property type="molecule type" value="Genomic_DNA"/>
</dbReference>
<feature type="non-terminal residue" evidence="3">
    <location>
        <position position="476"/>
    </location>
</feature>
<protein>
    <recommendedName>
        <fullName evidence="2">DUF112 domain-containing protein</fullName>
    </recommendedName>
</protein>
<gene>
    <name evidence="3" type="ORF">METZ01_LOCUS113974</name>
</gene>
<feature type="transmembrane region" description="Helical" evidence="1">
    <location>
        <begin position="399"/>
        <end position="417"/>
    </location>
</feature>
<dbReference type="AlphaFoldDB" id="A0A381X923"/>
<feature type="transmembrane region" description="Helical" evidence="1">
    <location>
        <begin position="302"/>
        <end position="322"/>
    </location>
</feature>
<feature type="transmembrane region" description="Helical" evidence="1">
    <location>
        <begin position="12"/>
        <end position="35"/>
    </location>
</feature>
<name>A0A381X923_9ZZZZ</name>
<feature type="transmembrane region" description="Helical" evidence="1">
    <location>
        <begin position="377"/>
        <end position="393"/>
    </location>
</feature>
<feature type="transmembrane region" description="Helical" evidence="1">
    <location>
        <begin position="156"/>
        <end position="174"/>
    </location>
</feature>
<feature type="transmembrane region" description="Helical" evidence="1">
    <location>
        <begin position="95"/>
        <end position="122"/>
    </location>
</feature>
<feature type="transmembrane region" description="Helical" evidence="1">
    <location>
        <begin position="134"/>
        <end position="150"/>
    </location>
</feature>
<feature type="transmembrane region" description="Helical" evidence="1">
    <location>
        <begin position="453"/>
        <end position="472"/>
    </location>
</feature>
<dbReference type="PANTHER" id="PTHR35342:SF5">
    <property type="entry name" value="TRICARBOXYLIC TRANSPORT PROTEIN"/>
    <property type="match status" value="1"/>
</dbReference>
<feature type="transmembrane region" description="Helical" evidence="1">
    <location>
        <begin position="342"/>
        <end position="365"/>
    </location>
</feature>
<proteinExistence type="predicted"/>
<organism evidence="3">
    <name type="scientific">marine metagenome</name>
    <dbReference type="NCBI Taxonomy" id="408172"/>
    <lineage>
        <taxon>unclassified sequences</taxon>
        <taxon>metagenomes</taxon>
        <taxon>ecological metagenomes</taxon>
    </lineage>
</organism>
<dbReference type="PANTHER" id="PTHR35342">
    <property type="entry name" value="TRICARBOXYLIC TRANSPORT PROTEIN"/>
    <property type="match status" value="1"/>
</dbReference>
<keyword evidence="1" id="KW-0812">Transmembrane</keyword>
<evidence type="ECO:0000313" key="3">
    <source>
        <dbReference type="EMBL" id="SVA61120.1"/>
    </source>
</evidence>
<dbReference type="InterPro" id="IPR002823">
    <property type="entry name" value="DUF112_TM"/>
</dbReference>
<reference evidence="3" key="1">
    <citation type="submission" date="2018-05" db="EMBL/GenBank/DDBJ databases">
        <authorList>
            <person name="Lanie J.A."/>
            <person name="Ng W.-L."/>
            <person name="Kazmierczak K.M."/>
            <person name="Andrzejewski T.M."/>
            <person name="Davidsen T.M."/>
            <person name="Wayne K.J."/>
            <person name="Tettelin H."/>
            <person name="Glass J.I."/>
            <person name="Rusch D."/>
            <person name="Podicherti R."/>
            <person name="Tsui H.-C.T."/>
            <person name="Winkler M.E."/>
        </authorList>
    </citation>
    <scope>NUCLEOTIDE SEQUENCE</scope>
</reference>
<feature type="transmembrane region" description="Helical" evidence="1">
    <location>
        <begin position="186"/>
        <end position="207"/>
    </location>
</feature>
<dbReference type="Pfam" id="PF01970">
    <property type="entry name" value="TctA"/>
    <property type="match status" value="1"/>
</dbReference>